<organism evidence="1 2">
    <name type="scientific">Rotaria magnacalcarata</name>
    <dbReference type="NCBI Taxonomy" id="392030"/>
    <lineage>
        <taxon>Eukaryota</taxon>
        <taxon>Metazoa</taxon>
        <taxon>Spiralia</taxon>
        <taxon>Gnathifera</taxon>
        <taxon>Rotifera</taxon>
        <taxon>Eurotatoria</taxon>
        <taxon>Bdelloidea</taxon>
        <taxon>Philodinida</taxon>
        <taxon>Philodinidae</taxon>
        <taxon>Rotaria</taxon>
    </lineage>
</organism>
<protein>
    <recommendedName>
        <fullName evidence="3">Transposase</fullName>
    </recommendedName>
</protein>
<evidence type="ECO:0000313" key="1">
    <source>
        <dbReference type="EMBL" id="CAF3829874.1"/>
    </source>
</evidence>
<proteinExistence type="predicted"/>
<sequence length="105" mass="12152">MNKNTIKQLTAYPKPTDSQRCRKFFKVELIKHTITSIYQKFLETGSVHDLSRAGRPPTITKDKVEEVKEILKMEPANSVRNVAQQANISKTQAHVIMRDIIWFKP</sequence>
<dbReference type="Proteomes" id="UP000663842">
    <property type="component" value="Unassembled WGS sequence"/>
</dbReference>
<evidence type="ECO:0000313" key="2">
    <source>
        <dbReference type="Proteomes" id="UP000663842"/>
    </source>
</evidence>
<dbReference type="AlphaFoldDB" id="A0A819D3F3"/>
<comment type="caution">
    <text evidence="1">The sequence shown here is derived from an EMBL/GenBank/DDBJ whole genome shotgun (WGS) entry which is preliminary data.</text>
</comment>
<accession>A0A819D3F3</accession>
<gene>
    <name evidence="1" type="ORF">UXM345_LOCUS6530</name>
</gene>
<evidence type="ECO:0008006" key="3">
    <source>
        <dbReference type="Google" id="ProtNLM"/>
    </source>
</evidence>
<reference evidence="1" key="1">
    <citation type="submission" date="2021-02" db="EMBL/GenBank/DDBJ databases">
        <authorList>
            <person name="Nowell W R."/>
        </authorList>
    </citation>
    <scope>NUCLEOTIDE SEQUENCE</scope>
</reference>
<dbReference type="EMBL" id="CAJOBF010000520">
    <property type="protein sequence ID" value="CAF3829874.1"/>
    <property type="molecule type" value="Genomic_DNA"/>
</dbReference>
<name>A0A819D3F3_9BILA</name>